<dbReference type="PANTHER" id="PTHR10000">
    <property type="entry name" value="PHOSPHOSERINE PHOSPHATASE"/>
    <property type="match status" value="1"/>
</dbReference>
<evidence type="ECO:0000313" key="4">
    <source>
        <dbReference type="EMBL" id="POP53416.1"/>
    </source>
</evidence>
<comment type="caution">
    <text evidence="4">The sequence shown here is derived from an EMBL/GenBank/DDBJ whole genome shotgun (WGS) entry which is preliminary data.</text>
</comment>
<dbReference type="GO" id="GO:0050531">
    <property type="term" value="F:mannosyl-3-phosphoglycerate phosphatase activity"/>
    <property type="evidence" value="ECO:0007669"/>
    <property type="project" value="InterPro"/>
</dbReference>
<reference evidence="4" key="1">
    <citation type="submission" date="2018-01" db="EMBL/GenBank/DDBJ databases">
        <authorList>
            <person name="Yu X.-D."/>
        </authorList>
    </citation>
    <scope>NUCLEOTIDE SEQUENCE</scope>
    <source>
        <strain evidence="4">ZX-21</strain>
    </source>
</reference>
<evidence type="ECO:0000256" key="2">
    <source>
        <dbReference type="ARBA" id="ARBA00022801"/>
    </source>
</evidence>
<dbReference type="SFLD" id="SFLDG01142">
    <property type="entry name" value="C2.B.2:_Mannosyl-3-phosphoglyc"/>
    <property type="match status" value="1"/>
</dbReference>
<dbReference type="EMBL" id="PQGG01000016">
    <property type="protein sequence ID" value="POP53416.1"/>
    <property type="molecule type" value="Genomic_DNA"/>
</dbReference>
<accession>A0A2S4HHF6</accession>
<dbReference type="GO" id="GO:0005829">
    <property type="term" value="C:cytosol"/>
    <property type="evidence" value="ECO:0007669"/>
    <property type="project" value="TreeGrafter"/>
</dbReference>
<dbReference type="NCBIfam" id="TIGR01484">
    <property type="entry name" value="HAD-SF-IIB"/>
    <property type="match status" value="1"/>
</dbReference>
<dbReference type="PANTHER" id="PTHR10000:SF8">
    <property type="entry name" value="HAD SUPERFAMILY HYDROLASE-LIKE, TYPE 3"/>
    <property type="match status" value="1"/>
</dbReference>
<evidence type="ECO:0000256" key="1">
    <source>
        <dbReference type="ARBA" id="ARBA00022723"/>
    </source>
</evidence>
<evidence type="ECO:0000313" key="5">
    <source>
        <dbReference type="Proteomes" id="UP000237222"/>
    </source>
</evidence>
<dbReference type="GO" id="GO:0000287">
    <property type="term" value="F:magnesium ion binding"/>
    <property type="evidence" value="ECO:0007669"/>
    <property type="project" value="UniProtKB-ARBA"/>
</dbReference>
<proteinExistence type="predicted"/>
<evidence type="ECO:0000256" key="3">
    <source>
        <dbReference type="ARBA" id="ARBA00022842"/>
    </source>
</evidence>
<sequence length="273" mass="29999">MTAIAAEHIIFTDLDGTLLDHDDYSFSAAAPALALLKEKSIAWILNTSKTSAELRLLSARLDNPYPYIVENGAAVVVPAECELLANIDLEQVNGERHKRFAPRRQEIVEMLHRWRDEKAYQFSGFSDLDVPALQKITGLDSADAELALQRDYSEPIRWRDSEAQWQKFTEDLQAAGLQALKGGRFHHIMGPTNKGVAMSWLVSCLYPAGAMPRVIALGDSGNDIAMLAAADIGVVVRSAHHAPPEISSPNGDIVLTEQYGPAGWNETLLKLLN</sequence>
<dbReference type="NCBIfam" id="TIGR01486">
    <property type="entry name" value="HAD-SF-IIB-MPGP"/>
    <property type="match status" value="1"/>
</dbReference>
<dbReference type="GO" id="GO:0051479">
    <property type="term" value="P:mannosylglycerate biosynthetic process"/>
    <property type="evidence" value="ECO:0007669"/>
    <property type="project" value="InterPro"/>
</dbReference>
<gene>
    <name evidence="4" type="ORF">C0068_07170</name>
</gene>
<dbReference type="InterPro" id="IPR006379">
    <property type="entry name" value="HAD-SF_hydro_IIB"/>
</dbReference>
<dbReference type="InterPro" id="IPR036412">
    <property type="entry name" value="HAD-like_sf"/>
</dbReference>
<protein>
    <recommendedName>
        <fullName evidence="6">Mannosyl-3-phosphoglycerate phosphatase</fullName>
    </recommendedName>
</protein>
<dbReference type="RefSeq" id="WP_103683811.1">
    <property type="nucleotide sequence ID" value="NZ_PQGG01000016.1"/>
</dbReference>
<dbReference type="SUPFAM" id="SSF56784">
    <property type="entry name" value="HAD-like"/>
    <property type="match status" value="1"/>
</dbReference>
<dbReference type="SFLD" id="SFLDG01140">
    <property type="entry name" value="C2.B:_Phosphomannomutase_and_P"/>
    <property type="match status" value="1"/>
</dbReference>
<evidence type="ECO:0008006" key="6">
    <source>
        <dbReference type="Google" id="ProtNLM"/>
    </source>
</evidence>
<keyword evidence="3" id="KW-0460">Magnesium</keyword>
<dbReference type="Gene3D" id="3.30.980.20">
    <property type="entry name" value="Putative mannosyl-3-phosphoglycerate phosphatase, domain 2"/>
    <property type="match status" value="1"/>
</dbReference>
<dbReference type="InterPro" id="IPR006381">
    <property type="entry name" value="HAD-SF-IIB-MPGP"/>
</dbReference>
<dbReference type="AlphaFoldDB" id="A0A2S4HHF6"/>
<keyword evidence="2" id="KW-0378">Hydrolase</keyword>
<keyword evidence="1" id="KW-0479">Metal-binding</keyword>
<dbReference type="SFLD" id="SFLDS00003">
    <property type="entry name" value="Haloacid_Dehalogenase"/>
    <property type="match status" value="1"/>
</dbReference>
<dbReference type="OrthoDB" id="193379at2"/>
<dbReference type="Pfam" id="PF08282">
    <property type="entry name" value="Hydrolase_3"/>
    <property type="match status" value="1"/>
</dbReference>
<dbReference type="Proteomes" id="UP000237222">
    <property type="component" value="Unassembled WGS sequence"/>
</dbReference>
<dbReference type="Gene3D" id="3.40.50.1000">
    <property type="entry name" value="HAD superfamily/HAD-like"/>
    <property type="match status" value="1"/>
</dbReference>
<organism evidence="4 5">
    <name type="scientific">Zhongshania marina</name>
    <dbReference type="NCBI Taxonomy" id="2304603"/>
    <lineage>
        <taxon>Bacteria</taxon>
        <taxon>Pseudomonadati</taxon>
        <taxon>Pseudomonadota</taxon>
        <taxon>Gammaproteobacteria</taxon>
        <taxon>Cellvibrionales</taxon>
        <taxon>Spongiibacteraceae</taxon>
        <taxon>Zhongshania</taxon>
    </lineage>
</organism>
<name>A0A2S4HHF6_9GAMM</name>
<dbReference type="InterPro" id="IPR023214">
    <property type="entry name" value="HAD_sf"/>
</dbReference>